<evidence type="ECO:0000313" key="2">
    <source>
        <dbReference type="EMBL" id="KAG0655441.1"/>
    </source>
</evidence>
<feature type="region of interest" description="Disordered" evidence="1">
    <location>
        <begin position="154"/>
        <end position="187"/>
    </location>
</feature>
<feature type="compositionally biased region" description="Basic residues" evidence="1">
    <location>
        <begin position="403"/>
        <end position="413"/>
    </location>
</feature>
<feature type="region of interest" description="Disordered" evidence="1">
    <location>
        <begin position="259"/>
        <end position="288"/>
    </location>
</feature>
<evidence type="ECO:0000256" key="1">
    <source>
        <dbReference type="SAM" id="MobiDB-lite"/>
    </source>
</evidence>
<dbReference type="OrthoDB" id="10467198at2759"/>
<accession>A0A9P6VTP0</accession>
<feature type="region of interest" description="Disordered" evidence="1">
    <location>
        <begin position="342"/>
        <end position="437"/>
    </location>
</feature>
<feature type="compositionally biased region" description="Polar residues" evidence="1">
    <location>
        <begin position="390"/>
        <end position="400"/>
    </location>
</feature>
<comment type="caution">
    <text evidence="2">The sequence shown here is derived from an EMBL/GenBank/DDBJ whole genome shotgun (WGS) entry which is preliminary data.</text>
</comment>
<dbReference type="AlphaFoldDB" id="A0A9P6VTP0"/>
<protein>
    <submittedName>
        <fullName evidence="2">Uncharacterized protein</fullName>
    </submittedName>
</protein>
<name>A0A9P6VTP0_RHOMI</name>
<gene>
    <name evidence="2" type="ORF">C6P46_000981</name>
</gene>
<evidence type="ECO:0000313" key="3">
    <source>
        <dbReference type="Proteomes" id="UP000777482"/>
    </source>
</evidence>
<feature type="compositionally biased region" description="Polar residues" evidence="1">
    <location>
        <begin position="271"/>
        <end position="280"/>
    </location>
</feature>
<feature type="region of interest" description="Disordered" evidence="1">
    <location>
        <begin position="54"/>
        <end position="87"/>
    </location>
</feature>
<dbReference type="Proteomes" id="UP000777482">
    <property type="component" value="Unassembled WGS sequence"/>
</dbReference>
<reference evidence="2 3" key="1">
    <citation type="submission" date="2020-11" db="EMBL/GenBank/DDBJ databases">
        <title>Kefir isolates.</title>
        <authorList>
            <person name="Marcisauskas S."/>
            <person name="Kim Y."/>
            <person name="Blasche S."/>
        </authorList>
    </citation>
    <scope>NUCLEOTIDE SEQUENCE [LARGE SCALE GENOMIC DNA]</scope>
    <source>
        <strain evidence="2 3">KR</strain>
    </source>
</reference>
<sequence length="437" mass="47716">MRRGKRPGEVFIAERWPHDRGLNVGSLSNPTDAMFVPSLSNPASSATYRRSAVRPLSSPWKPLGSSTSVALHSRGRASASSDRTECTSVYRERLSATRGGSDGRAGNQDGTYEVECTGVCGLEERTVRLLTSWETLASADSELPSPLDLVPRSLRTSATSRKRKAGESDLEAESSSLSKLRKTGDSTRQLRLETKRNARGIFFPEAAERSLQRAQTRSHIGTCGDLATGASSLSLPDQTHPRAGWQKVDIVWHSFKTPPGSDEEDIFAEASSPSTSQQPTLRADSVIGTRAAPRLPLSPEETPREPPLPLPGWQHLLGRHETHNLQPLQSLAIPQPIQTGASGQLNLCAPHPALPTSPRSTSAGHPAEDPSLGELEDREIDEHKTHDAPVQSSQQPAQTEPQKKKRKKKKKQQKQQLPLPANNGTDFTRKRKKARAR</sequence>
<organism evidence="2 3">
    <name type="scientific">Rhodotorula mucilaginosa</name>
    <name type="common">Yeast</name>
    <name type="synonym">Rhodotorula rubra</name>
    <dbReference type="NCBI Taxonomy" id="5537"/>
    <lineage>
        <taxon>Eukaryota</taxon>
        <taxon>Fungi</taxon>
        <taxon>Dikarya</taxon>
        <taxon>Basidiomycota</taxon>
        <taxon>Pucciniomycotina</taxon>
        <taxon>Microbotryomycetes</taxon>
        <taxon>Sporidiobolales</taxon>
        <taxon>Sporidiobolaceae</taxon>
        <taxon>Rhodotorula</taxon>
    </lineage>
</organism>
<keyword evidence="3" id="KW-1185">Reference proteome</keyword>
<proteinExistence type="predicted"/>
<dbReference type="EMBL" id="PUHQ01000120">
    <property type="protein sequence ID" value="KAG0655441.1"/>
    <property type="molecule type" value="Genomic_DNA"/>
</dbReference>